<keyword evidence="6" id="KW-0808">Transferase</keyword>
<gene>
    <name evidence="6" type="ORF">K4G66_28680</name>
</gene>
<dbReference type="PIRSF" id="PIRSF000390">
    <property type="entry name" value="PLP_StrS"/>
    <property type="match status" value="1"/>
</dbReference>
<evidence type="ECO:0000313" key="6">
    <source>
        <dbReference type="EMBL" id="WKN36340.1"/>
    </source>
</evidence>
<name>A0AA49JGE0_9BACT</name>
<dbReference type="GO" id="GO:0030170">
    <property type="term" value="F:pyridoxal phosphate binding"/>
    <property type="evidence" value="ECO:0007669"/>
    <property type="project" value="TreeGrafter"/>
</dbReference>
<evidence type="ECO:0000256" key="5">
    <source>
        <dbReference type="RuleBase" id="RU004508"/>
    </source>
</evidence>
<dbReference type="Gene3D" id="3.90.1150.10">
    <property type="entry name" value="Aspartate Aminotransferase, domain 1"/>
    <property type="match status" value="1"/>
</dbReference>
<comment type="similarity">
    <text evidence="2 5">Belongs to the DegT/DnrJ/EryC1 family.</text>
</comment>
<dbReference type="SUPFAM" id="SSF53383">
    <property type="entry name" value="PLP-dependent transferases"/>
    <property type="match status" value="1"/>
</dbReference>
<feature type="active site" description="Proton acceptor" evidence="3">
    <location>
        <position position="186"/>
    </location>
</feature>
<dbReference type="GO" id="GO:0008483">
    <property type="term" value="F:transaminase activity"/>
    <property type="evidence" value="ECO:0007669"/>
    <property type="project" value="UniProtKB-KW"/>
</dbReference>
<dbReference type="CDD" id="cd00616">
    <property type="entry name" value="AHBA_syn"/>
    <property type="match status" value="1"/>
</dbReference>
<dbReference type="InterPro" id="IPR000653">
    <property type="entry name" value="DegT/StrS_aminotransferase"/>
</dbReference>
<dbReference type="PANTHER" id="PTHR30244">
    <property type="entry name" value="TRANSAMINASE"/>
    <property type="match status" value="1"/>
</dbReference>
<keyword evidence="1 4" id="KW-0663">Pyridoxal phosphate</keyword>
<dbReference type="GO" id="GO:0000271">
    <property type="term" value="P:polysaccharide biosynthetic process"/>
    <property type="evidence" value="ECO:0007669"/>
    <property type="project" value="TreeGrafter"/>
</dbReference>
<dbReference type="Pfam" id="PF01041">
    <property type="entry name" value="DegT_DnrJ_EryC1"/>
    <property type="match status" value="1"/>
</dbReference>
<sequence>MKIPFVDLARQHAPLINELQEVFTELLMGGVVMGGEAIVNFEQSFASWVGTDFAVSCANATDALEIVLRAWNIGTGDEVIVPANGWMSAAETVCLVGATPVFVDNQADSYSIDEKGIEEKITEHTKAIIPIHLYGDPANLPALMAIAEQYGLKVLEDCAQAHGASVEGKKVGSWGHAGIFSFYPTKNLGALGDGGMIVTQNEALAQNCRAIAQHGQYQRHTHQLLGRNSRMDAIQAKILSLKLPYLDQWNSRRKQIADYYCAVWKDMPMIVPVKNEGSVRHLFVVQMEERDEVRAKLSEKGITTEIHYPIPVCQQPVFQQFRSSDGYPLAETQASRLLSIPVYPELTDVEVENIGTQVKKVIAGV</sequence>
<dbReference type="PANTHER" id="PTHR30244:SF36">
    <property type="entry name" value="3-OXO-GLUCOSE-6-PHOSPHATE:GLUTAMATE AMINOTRANSFERASE"/>
    <property type="match status" value="1"/>
</dbReference>
<keyword evidence="6" id="KW-0032">Aminotransferase</keyword>
<reference evidence="6" key="2">
    <citation type="journal article" date="2024" name="Antonie Van Leeuwenhoek">
        <title>Roseihalotalea indica gen. nov., sp. nov., a halophilic Bacteroidetes from mesopelagic Southwest Indian Ocean with higher carbohydrate metabolic potential.</title>
        <authorList>
            <person name="Chen B."/>
            <person name="Zhang M."/>
            <person name="Lin D."/>
            <person name="Ye J."/>
            <person name="Tang K."/>
        </authorList>
    </citation>
    <scope>NUCLEOTIDE SEQUENCE</scope>
    <source>
        <strain evidence="6">TK19036</strain>
    </source>
</reference>
<accession>A0AA49JGE0</accession>
<proteinExistence type="inferred from homology"/>
<evidence type="ECO:0000256" key="1">
    <source>
        <dbReference type="ARBA" id="ARBA00022898"/>
    </source>
</evidence>
<organism evidence="6">
    <name type="scientific">Roseihalotalea indica</name>
    <dbReference type="NCBI Taxonomy" id="2867963"/>
    <lineage>
        <taxon>Bacteria</taxon>
        <taxon>Pseudomonadati</taxon>
        <taxon>Bacteroidota</taxon>
        <taxon>Cytophagia</taxon>
        <taxon>Cytophagales</taxon>
        <taxon>Catalimonadaceae</taxon>
        <taxon>Roseihalotalea</taxon>
    </lineage>
</organism>
<evidence type="ECO:0000256" key="3">
    <source>
        <dbReference type="PIRSR" id="PIRSR000390-1"/>
    </source>
</evidence>
<dbReference type="InterPro" id="IPR015421">
    <property type="entry name" value="PyrdxlP-dep_Trfase_major"/>
</dbReference>
<dbReference type="InterPro" id="IPR015422">
    <property type="entry name" value="PyrdxlP-dep_Trfase_small"/>
</dbReference>
<dbReference type="EMBL" id="CP120682">
    <property type="protein sequence ID" value="WKN36340.1"/>
    <property type="molecule type" value="Genomic_DNA"/>
</dbReference>
<evidence type="ECO:0000256" key="4">
    <source>
        <dbReference type="PIRSR" id="PIRSR000390-2"/>
    </source>
</evidence>
<dbReference type="AlphaFoldDB" id="A0AA49JGE0"/>
<feature type="modified residue" description="N6-(pyridoxal phosphate)lysine" evidence="4">
    <location>
        <position position="186"/>
    </location>
</feature>
<dbReference type="Gene3D" id="3.40.640.10">
    <property type="entry name" value="Type I PLP-dependent aspartate aminotransferase-like (Major domain)"/>
    <property type="match status" value="1"/>
</dbReference>
<reference evidence="6" key="1">
    <citation type="journal article" date="2023" name="Comput. Struct. Biotechnol. J.">
        <title>Discovery of a novel marine Bacteroidetes with a rich repertoire of carbohydrate-active enzymes.</title>
        <authorList>
            <person name="Chen B."/>
            <person name="Liu G."/>
            <person name="Chen Q."/>
            <person name="Wang H."/>
            <person name="Liu L."/>
            <person name="Tang K."/>
        </authorList>
    </citation>
    <scope>NUCLEOTIDE SEQUENCE</scope>
    <source>
        <strain evidence="6">TK19036</strain>
    </source>
</reference>
<evidence type="ECO:0000256" key="2">
    <source>
        <dbReference type="ARBA" id="ARBA00037999"/>
    </source>
</evidence>
<protein>
    <submittedName>
        <fullName evidence="6">DegT/DnrJ/EryC1/StrS family aminotransferase</fullName>
    </submittedName>
</protein>
<dbReference type="InterPro" id="IPR015424">
    <property type="entry name" value="PyrdxlP-dep_Trfase"/>
</dbReference>